<organism evidence="1">
    <name type="scientific">uncultured Thiotrichaceae bacterium</name>
    <dbReference type="NCBI Taxonomy" id="298394"/>
    <lineage>
        <taxon>Bacteria</taxon>
        <taxon>Pseudomonadati</taxon>
        <taxon>Pseudomonadota</taxon>
        <taxon>Gammaproteobacteria</taxon>
        <taxon>Thiotrichales</taxon>
        <taxon>Thiotrichaceae</taxon>
        <taxon>environmental samples</taxon>
    </lineage>
</organism>
<protein>
    <submittedName>
        <fullName evidence="1">Uncharacterized protein</fullName>
    </submittedName>
</protein>
<accession>A0A6S6T129</accession>
<feature type="non-terminal residue" evidence="1">
    <location>
        <position position="135"/>
    </location>
</feature>
<sequence length="135" mass="15816">MKNIMMTMLLVGWVFINTSWATDIHSYKNVYSVDEDVLIKLTTDNQINEKDWIAIFQAEADNDWANVVSWVWAKDTSDADFYGNWYQFEDRESDLFNQPGGHGKYSVKLPVDDYEARFFLNNSYDVEKSIAFSVR</sequence>
<dbReference type="EMBL" id="CACVAY010000070">
    <property type="protein sequence ID" value="CAA6814481.1"/>
    <property type="molecule type" value="Genomic_DNA"/>
</dbReference>
<dbReference type="AlphaFoldDB" id="A0A6S6T129"/>
<reference evidence="1" key="1">
    <citation type="submission" date="2020-01" db="EMBL/GenBank/DDBJ databases">
        <authorList>
            <person name="Meier V. D."/>
            <person name="Meier V D."/>
        </authorList>
    </citation>
    <scope>NUCLEOTIDE SEQUENCE</scope>
    <source>
        <strain evidence="1">HLG_WM_MAG_07</strain>
    </source>
</reference>
<proteinExistence type="predicted"/>
<gene>
    <name evidence="1" type="ORF">HELGO_WM40498</name>
</gene>
<evidence type="ECO:0000313" key="1">
    <source>
        <dbReference type="EMBL" id="CAA6814481.1"/>
    </source>
</evidence>
<name>A0A6S6T129_9GAMM</name>